<dbReference type="AlphaFoldDB" id="A0A1A9ZBW3"/>
<dbReference type="EnsemblMetazoa" id="GPAI009929-RA">
    <property type="protein sequence ID" value="GPAI009929-PA"/>
    <property type="gene ID" value="GPAI009929"/>
</dbReference>
<reference evidence="2" key="2">
    <citation type="submission" date="2020-05" db="UniProtKB">
        <authorList>
            <consortium name="EnsemblMetazoa"/>
        </authorList>
    </citation>
    <scope>IDENTIFICATION</scope>
    <source>
        <strain evidence="2">IAEA</strain>
    </source>
</reference>
<evidence type="ECO:0000313" key="3">
    <source>
        <dbReference type="Proteomes" id="UP000092445"/>
    </source>
</evidence>
<keyword evidence="1" id="KW-1133">Transmembrane helix</keyword>
<evidence type="ECO:0000313" key="2">
    <source>
        <dbReference type="EnsemblMetazoa" id="GPAI009929-PA"/>
    </source>
</evidence>
<name>A0A1A9ZBW3_GLOPL</name>
<proteinExistence type="predicted"/>
<feature type="transmembrane region" description="Helical" evidence="1">
    <location>
        <begin position="14"/>
        <end position="34"/>
    </location>
</feature>
<dbReference type="Proteomes" id="UP000092445">
    <property type="component" value="Unassembled WGS sequence"/>
</dbReference>
<keyword evidence="3" id="KW-1185">Reference proteome</keyword>
<sequence length="120" mass="13817">MYASMCSTAPLKRYVILFLIAIVIDSNLYLAYIAKRHKVSEVKAHTKHFTFDSKWCRWLISIAFINCPLRLLRNAARMDPCTTAGAVKDNTTQIRLKHNEPYTYVYLYTQGGNSLVIVQK</sequence>
<keyword evidence="1" id="KW-0472">Membrane</keyword>
<reference evidence="3" key="1">
    <citation type="submission" date="2014-03" db="EMBL/GenBank/DDBJ databases">
        <authorList>
            <person name="Aksoy S."/>
            <person name="Warren W."/>
            <person name="Wilson R.K."/>
        </authorList>
    </citation>
    <scope>NUCLEOTIDE SEQUENCE [LARGE SCALE GENOMIC DNA]</scope>
    <source>
        <strain evidence="3">IAEA</strain>
    </source>
</reference>
<organism evidence="2 3">
    <name type="scientific">Glossina pallidipes</name>
    <name type="common">Tsetse fly</name>
    <dbReference type="NCBI Taxonomy" id="7398"/>
    <lineage>
        <taxon>Eukaryota</taxon>
        <taxon>Metazoa</taxon>
        <taxon>Ecdysozoa</taxon>
        <taxon>Arthropoda</taxon>
        <taxon>Hexapoda</taxon>
        <taxon>Insecta</taxon>
        <taxon>Pterygota</taxon>
        <taxon>Neoptera</taxon>
        <taxon>Endopterygota</taxon>
        <taxon>Diptera</taxon>
        <taxon>Brachycera</taxon>
        <taxon>Muscomorpha</taxon>
        <taxon>Hippoboscoidea</taxon>
        <taxon>Glossinidae</taxon>
        <taxon>Glossina</taxon>
    </lineage>
</organism>
<dbReference type="VEuPathDB" id="VectorBase:GPAI009929"/>
<keyword evidence="1" id="KW-0812">Transmembrane</keyword>
<evidence type="ECO:0000256" key="1">
    <source>
        <dbReference type="SAM" id="Phobius"/>
    </source>
</evidence>
<accession>A0A1A9ZBW3</accession>
<protein>
    <submittedName>
        <fullName evidence="2">Uncharacterized protein</fullName>
    </submittedName>
</protein>